<evidence type="ECO:0000256" key="2">
    <source>
        <dbReference type="ARBA" id="ARBA00023150"/>
    </source>
</evidence>
<comment type="caution">
    <text evidence="4">The sequence shown here is derived from an EMBL/GenBank/DDBJ whole genome shotgun (WGS) entry which is preliminary data.</text>
</comment>
<gene>
    <name evidence="4" type="ORF">ACFSUC_04265</name>
</gene>
<name>A0ABW5R7U7_9BACL</name>
<dbReference type="InterPro" id="IPR036425">
    <property type="entry name" value="MoaB/Mog-like_dom_sf"/>
</dbReference>
<reference evidence="5" key="1">
    <citation type="journal article" date="2019" name="Int. J. Syst. Evol. Microbiol.">
        <title>The Global Catalogue of Microorganisms (GCM) 10K type strain sequencing project: providing services to taxonomists for standard genome sequencing and annotation.</title>
        <authorList>
            <consortium name="The Broad Institute Genomics Platform"/>
            <consortium name="The Broad Institute Genome Sequencing Center for Infectious Disease"/>
            <person name="Wu L."/>
            <person name="Ma J."/>
        </authorList>
    </citation>
    <scope>NUCLEOTIDE SEQUENCE [LARGE SCALE GENOMIC DNA]</scope>
    <source>
        <strain evidence="5">KCTC 33676</strain>
    </source>
</reference>
<dbReference type="PANTHER" id="PTHR43764:SF1">
    <property type="entry name" value="MOLYBDOPTERIN MOLYBDOTRANSFERASE"/>
    <property type="match status" value="1"/>
</dbReference>
<feature type="domain" description="MoaB/Mog" evidence="3">
    <location>
        <begin position="6"/>
        <end position="152"/>
    </location>
</feature>
<evidence type="ECO:0000256" key="1">
    <source>
        <dbReference type="ARBA" id="ARBA00005046"/>
    </source>
</evidence>
<dbReference type="PANTHER" id="PTHR43764">
    <property type="entry name" value="MOLYBDENUM COFACTOR BIOSYNTHESIS"/>
    <property type="match status" value="1"/>
</dbReference>
<organism evidence="4 5">
    <name type="scientific">Marinicrinis sediminis</name>
    <dbReference type="NCBI Taxonomy" id="1652465"/>
    <lineage>
        <taxon>Bacteria</taxon>
        <taxon>Bacillati</taxon>
        <taxon>Bacillota</taxon>
        <taxon>Bacilli</taxon>
        <taxon>Bacillales</taxon>
        <taxon>Paenibacillaceae</taxon>
    </lineage>
</organism>
<proteinExistence type="predicted"/>
<dbReference type="NCBIfam" id="TIGR00177">
    <property type="entry name" value="molyb_syn"/>
    <property type="match status" value="1"/>
</dbReference>
<comment type="pathway">
    <text evidence="1">Cofactor biosynthesis; molybdopterin biosynthesis.</text>
</comment>
<evidence type="ECO:0000313" key="4">
    <source>
        <dbReference type="EMBL" id="MFD2670820.1"/>
    </source>
</evidence>
<dbReference type="Proteomes" id="UP001597497">
    <property type="component" value="Unassembled WGS sequence"/>
</dbReference>
<dbReference type="InterPro" id="IPR001453">
    <property type="entry name" value="MoaB/Mog_dom"/>
</dbReference>
<dbReference type="EMBL" id="JBHUMM010000007">
    <property type="protein sequence ID" value="MFD2670820.1"/>
    <property type="molecule type" value="Genomic_DNA"/>
</dbReference>
<keyword evidence="5" id="KW-1185">Reference proteome</keyword>
<evidence type="ECO:0000313" key="5">
    <source>
        <dbReference type="Proteomes" id="UP001597497"/>
    </source>
</evidence>
<dbReference type="Pfam" id="PF00994">
    <property type="entry name" value="MoCF_biosynth"/>
    <property type="match status" value="1"/>
</dbReference>
<dbReference type="InterPro" id="IPR051920">
    <property type="entry name" value="MPT_Adenylyltrnsfr/MoaC-Rel"/>
</dbReference>
<dbReference type="Gene3D" id="3.40.980.10">
    <property type="entry name" value="MoaB/Mog-like domain"/>
    <property type="match status" value="1"/>
</dbReference>
<evidence type="ECO:0000259" key="3">
    <source>
        <dbReference type="SMART" id="SM00852"/>
    </source>
</evidence>
<dbReference type="CDD" id="cd00886">
    <property type="entry name" value="MogA_MoaB"/>
    <property type="match status" value="1"/>
</dbReference>
<dbReference type="SMART" id="SM00852">
    <property type="entry name" value="MoCF_biosynth"/>
    <property type="match status" value="1"/>
</dbReference>
<sequence length="169" mass="18981">MKWRTAILSISSQHGLTGTEDTSSQVIRELVEEEYGSEVVDYRVVPHQMEDIIAALIEMSDYFKADLILTTGGSGFSPRDVTPEATRKVVEKLAPGISEWIRYRGFMQEADYYSTDRGIAGIRGQSLIVNLPAEPKQVHESLNAILPKLPGMIRVLQQTDRVQDELEPF</sequence>
<protein>
    <submittedName>
        <fullName evidence="4">Molybdenum cofactor biosynthesis protein B</fullName>
    </submittedName>
</protein>
<accession>A0ABW5R7U7</accession>
<dbReference type="SUPFAM" id="SSF53218">
    <property type="entry name" value="Molybdenum cofactor biosynthesis proteins"/>
    <property type="match status" value="1"/>
</dbReference>
<dbReference type="RefSeq" id="WP_379928249.1">
    <property type="nucleotide sequence ID" value="NZ_JBHUMM010000007.1"/>
</dbReference>
<keyword evidence="2" id="KW-0501">Molybdenum cofactor biosynthesis</keyword>